<sequence length="312" mass="33794">SLLSAYSAISTSFTANMTLMISTFTYAAVHDGGRQKRADEQQNMSDKSFSLYSYFLVTVVLMLSVFTAIVFRARRARRQTPWAIEHAIWNPASGNGGNVDLAIKPSMFEARLGGEHDDTKQQKQRRLEEENGSSGFPGNVRWFDMMPLSVRYLSGNEIEGSSLSRNPSTSPPTRTFLVTRPLNHFSSFIPSHLSRIPHPSPHGTHNTPSSVSASPNPSANRLSNETLRLPHGSPSIAPPPASLGTPEMVPSPSQVSASAQVSLFVAMPYPKPESHDGCQKAGEADPAELSLPHLEIGIVEVDVRADASGSRG</sequence>
<evidence type="ECO:0000313" key="4">
    <source>
        <dbReference type="Proteomes" id="UP001465976"/>
    </source>
</evidence>
<dbReference type="Proteomes" id="UP001465976">
    <property type="component" value="Unassembled WGS sequence"/>
</dbReference>
<dbReference type="EMBL" id="JBAHYK010000788">
    <property type="protein sequence ID" value="KAL0571317.1"/>
    <property type="molecule type" value="Genomic_DNA"/>
</dbReference>
<feature type="compositionally biased region" description="Basic and acidic residues" evidence="1">
    <location>
        <begin position="113"/>
        <end position="129"/>
    </location>
</feature>
<feature type="non-terminal residue" evidence="3">
    <location>
        <position position="1"/>
    </location>
</feature>
<evidence type="ECO:0000256" key="1">
    <source>
        <dbReference type="SAM" id="MobiDB-lite"/>
    </source>
</evidence>
<evidence type="ECO:0000256" key="2">
    <source>
        <dbReference type="SAM" id="Phobius"/>
    </source>
</evidence>
<feature type="transmembrane region" description="Helical" evidence="2">
    <location>
        <begin position="51"/>
        <end position="71"/>
    </location>
</feature>
<keyword evidence="2" id="KW-0812">Transmembrane</keyword>
<gene>
    <name evidence="3" type="ORF">V5O48_010652</name>
</gene>
<feature type="region of interest" description="Disordered" evidence="1">
    <location>
        <begin position="193"/>
        <end position="253"/>
    </location>
</feature>
<keyword evidence="2" id="KW-0472">Membrane</keyword>
<keyword evidence="2" id="KW-1133">Transmembrane helix</keyword>
<feature type="compositionally biased region" description="Low complexity" evidence="1">
    <location>
        <begin position="208"/>
        <end position="220"/>
    </location>
</feature>
<reference evidence="3 4" key="1">
    <citation type="submission" date="2024-02" db="EMBL/GenBank/DDBJ databases">
        <title>A draft genome for the cacao thread blight pathogen Marasmius crinis-equi.</title>
        <authorList>
            <person name="Cohen S.P."/>
            <person name="Baruah I.K."/>
            <person name="Amoako-Attah I."/>
            <person name="Bukari Y."/>
            <person name="Meinhardt L.W."/>
            <person name="Bailey B.A."/>
        </authorList>
    </citation>
    <scope>NUCLEOTIDE SEQUENCE [LARGE SCALE GENOMIC DNA]</scope>
    <source>
        <strain evidence="3 4">GH-76</strain>
    </source>
</reference>
<accession>A0ABR3F7U9</accession>
<protein>
    <submittedName>
        <fullName evidence="3">Uncharacterized protein</fullName>
    </submittedName>
</protein>
<keyword evidence="4" id="KW-1185">Reference proteome</keyword>
<feature type="region of interest" description="Disordered" evidence="1">
    <location>
        <begin position="113"/>
        <end position="134"/>
    </location>
</feature>
<comment type="caution">
    <text evidence="3">The sequence shown here is derived from an EMBL/GenBank/DDBJ whole genome shotgun (WGS) entry which is preliminary data.</text>
</comment>
<organism evidence="3 4">
    <name type="scientific">Marasmius crinis-equi</name>
    <dbReference type="NCBI Taxonomy" id="585013"/>
    <lineage>
        <taxon>Eukaryota</taxon>
        <taxon>Fungi</taxon>
        <taxon>Dikarya</taxon>
        <taxon>Basidiomycota</taxon>
        <taxon>Agaricomycotina</taxon>
        <taxon>Agaricomycetes</taxon>
        <taxon>Agaricomycetidae</taxon>
        <taxon>Agaricales</taxon>
        <taxon>Marasmiineae</taxon>
        <taxon>Marasmiaceae</taxon>
        <taxon>Marasmius</taxon>
    </lineage>
</organism>
<proteinExistence type="predicted"/>
<evidence type="ECO:0000313" key="3">
    <source>
        <dbReference type="EMBL" id="KAL0571317.1"/>
    </source>
</evidence>
<name>A0ABR3F7U9_9AGAR</name>